<dbReference type="STRING" id="388467.A19Y_3604"/>
<organism evidence="1 2">
    <name type="scientific">Planktothrix agardhii (strain NIVA-CYA 126/8)</name>
    <dbReference type="NCBI Taxonomy" id="388467"/>
    <lineage>
        <taxon>Bacteria</taxon>
        <taxon>Bacillati</taxon>
        <taxon>Cyanobacteriota</taxon>
        <taxon>Cyanophyceae</taxon>
        <taxon>Oscillatoriophycideae</taxon>
        <taxon>Oscillatoriales</taxon>
        <taxon>Microcoleaceae</taxon>
        <taxon>Planktothrix</taxon>
    </lineage>
</organism>
<gene>
    <name evidence="1" type="ORF">A19Y_3604</name>
</gene>
<dbReference type="PATRIC" id="fig|388467.6.peg.3551"/>
<evidence type="ECO:0000313" key="1">
    <source>
        <dbReference type="EMBL" id="KEI68359.1"/>
    </source>
</evidence>
<name>A0A073CJB1_PLAA1</name>
<dbReference type="EMBL" id="CM002803">
    <property type="protein sequence ID" value="KEI68359.1"/>
    <property type="molecule type" value="Genomic_DNA"/>
</dbReference>
<proteinExistence type="predicted"/>
<sequence length="119" mass="13877">MNKSINNLYDLLEKIKQKPGMYIGSPNINNLLMFLCGHQYACEAMELPESEQEMEFTQFQPWLQAKFGVNTSASWARIILLYSSDEIDAFKNFFDLLTEFRNQQHDSETIKKESLSLKV</sequence>
<evidence type="ECO:0000313" key="2">
    <source>
        <dbReference type="Proteomes" id="UP000027395"/>
    </source>
</evidence>
<keyword evidence="2" id="KW-1185">Reference proteome</keyword>
<dbReference type="HOGENOM" id="CLU_153659_0_0_3"/>
<dbReference type="RefSeq" id="WP_052369657.1">
    <property type="nucleotide sequence ID" value="NZ_CM002803.1"/>
</dbReference>
<reference evidence="1 2" key="1">
    <citation type="journal article" date="2014" name="Appl. Environ. Microbiol.">
        <title>Elucidation of insertion elements encoded on plasmids and in vitro construction of shuttle vectors from the toxic cyanobacterium Planktothrix.</title>
        <authorList>
            <person name="Christiansen G."/>
            <person name="Goesmann A."/>
            <person name="Kurmayer R."/>
        </authorList>
    </citation>
    <scope>NUCLEOTIDE SEQUENCE [LARGE SCALE GENOMIC DNA]</scope>
    <source>
        <strain evidence="1 2">NIVA-CYA 126/8</strain>
    </source>
</reference>
<dbReference type="eggNOG" id="ENOG5032Y29">
    <property type="taxonomic scope" value="Bacteria"/>
</dbReference>
<dbReference type="AlphaFoldDB" id="A0A073CJB1"/>
<accession>A0A073CJB1</accession>
<dbReference type="Proteomes" id="UP000027395">
    <property type="component" value="Chromosome"/>
</dbReference>
<protein>
    <submittedName>
        <fullName evidence="1">Uncharacterized protein</fullName>
    </submittedName>
</protein>